<feature type="region of interest" description="Disordered" evidence="1">
    <location>
        <begin position="45"/>
        <end position="64"/>
    </location>
</feature>
<evidence type="ECO:0000313" key="2">
    <source>
        <dbReference type="EMBL" id="ELW64532.1"/>
    </source>
</evidence>
<evidence type="ECO:0000313" key="3">
    <source>
        <dbReference type="Proteomes" id="UP000011518"/>
    </source>
</evidence>
<dbReference type="InParanoid" id="L9KTQ0"/>
<name>L9KTQ0_TUPCH</name>
<reference evidence="3" key="2">
    <citation type="journal article" date="2013" name="Nat. Commun.">
        <title>Genome of the Chinese tree shrew.</title>
        <authorList>
            <person name="Fan Y."/>
            <person name="Huang Z.Y."/>
            <person name="Cao C.C."/>
            <person name="Chen C.S."/>
            <person name="Chen Y.X."/>
            <person name="Fan D.D."/>
            <person name="He J."/>
            <person name="Hou H.L."/>
            <person name="Hu L."/>
            <person name="Hu X.T."/>
            <person name="Jiang X.T."/>
            <person name="Lai R."/>
            <person name="Lang Y.S."/>
            <person name="Liang B."/>
            <person name="Liao S.G."/>
            <person name="Mu D."/>
            <person name="Ma Y.Y."/>
            <person name="Niu Y.Y."/>
            <person name="Sun X.Q."/>
            <person name="Xia J.Q."/>
            <person name="Xiao J."/>
            <person name="Xiong Z.Q."/>
            <person name="Xu L."/>
            <person name="Yang L."/>
            <person name="Zhang Y."/>
            <person name="Zhao W."/>
            <person name="Zhao X.D."/>
            <person name="Zheng Y.T."/>
            <person name="Zhou J.M."/>
            <person name="Zhu Y.B."/>
            <person name="Zhang G.J."/>
            <person name="Wang J."/>
            <person name="Yao Y.G."/>
        </authorList>
    </citation>
    <scope>NUCLEOTIDE SEQUENCE [LARGE SCALE GENOMIC DNA]</scope>
</reference>
<protein>
    <submittedName>
        <fullName evidence="2">Uncharacterized protein</fullName>
    </submittedName>
</protein>
<dbReference type="EMBL" id="KB320724">
    <property type="protein sequence ID" value="ELW64532.1"/>
    <property type="molecule type" value="Genomic_DNA"/>
</dbReference>
<proteinExistence type="predicted"/>
<feature type="region of interest" description="Disordered" evidence="1">
    <location>
        <begin position="1"/>
        <end position="26"/>
    </location>
</feature>
<evidence type="ECO:0000256" key="1">
    <source>
        <dbReference type="SAM" id="MobiDB-lite"/>
    </source>
</evidence>
<sequence>MMSAPLQQGDAVSMREESSSPGARARKFQWSAAATAASVGLVPSVDLAGGKRSPRSRSCTQRCPSMPRCLCQQQGGAALVIPPTLLRGQGLAFEEQLLQGRL</sequence>
<organism evidence="2 3">
    <name type="scientific">Tupaia chinensis</name>
    <name type="common">Chinese tree shrew</name>
    <name type="synonym">Tupaia belangeri chinensis</name>
    <dbReference type="NCBI Taxonomy" id="246437"/>
    <lineage>
        <taxon>Eukaryota</taxon>
        <taxon>Metazoa</taxon>
        <taxon>Chordata</taxon>
        <taxon>Craniata</taxon>
        <taxon>Vertebrata</taxon>
        <taxon>Euteleostomi</taxon>
        <taxon>Mammalia</taxon>
        <taxon>Eutheria</taxon>
        <taxon>Euarchontoglires</taxon>
        <taxon>Scandentia</taxon>
        <taxon>Tupaiidae</taxon>
        <taxon>Tupaia</taxon>
    </lineage>
</organism>
<gene>
    <name evidence="2" type="ORF">TREES_T100014965</name>
</gene>
<reference evidence="3" key="1">
    <citation type="submission" date="2012-07" db="EMBL/GenBank/DDBJ databases">
        <title>Genome of the Chinese tree shrew, a rising model animal genetically related to primates.</title>
        <authorList>
            <person name="Zhang G."/>
            <person name="Fan Y."/>
            <person name="Yao Y."/>
            <person name="Huang Z."/>
        </authorList>
    </citation>
    <scope>NUCLEOTIDE SEQUENCE [LARGE SCALE GENOMIC DNA]</scope>
</reference>
<accession>L9KTQ0</accession>
<keyword evidence="3" id="KW-1185">Reference proteome</keyword>
<dbReference type="Proteomes" id="UP000011518">
    <property type="component" value="Unassembled WGS sequence"/>
</dbReference>
<dbReference type="AlphaFoldDB" id="L9KTQ0"/>